<reference evidence="2 3" key="1">
    <citation type="submission" date="2020-06" db="EMBL/GenBank/DDBJ databases">
        <authorList>
            <person name="Li R."/>
            <person name="Bekaert M."/>
        </authorList>
    </citation>
    <scope>NUCLEOTIDE SEQUENCE [LARGE SCALE GENOMIC DNA]</scope>
    <source>
        <strain evidence="3">wild</strain>
    </source>
</reference>
<evidence type="ECO:0000313" key="2">
    <source>
        <dbReference type="EMBL" id="CAC5369475.1"/>
    </source>
</evidence>
<accession>A0A6J8AKY2</accession>
<keyword evidence="1" id="KW-0812">Transmembrane</keyword>
<dbReference type="InterPro" id="IPR016186">
    <property type="entry name" value="C-type_lectin-like/link_sf"/>
</dbReference>
<name>A0A6J8AKY2_MYTCO</name>
<dbReference type="SUPFAM" id="SSF56436">
    <property type="entry name" value="C-type lectin-like"/>
    <property type="match status" value="1"/>
</dbReference>
<evidence type="ECO:0000313" key="3">
    <source>
        <dbReference type="Proteomes" id="UP000507470"/>
    </source>
</evidence>
<dbReference type="InterPro" id="IPR016187">
    <property type="entry name" value="CTDL_fold"/>
</dbReference>
<dbReference type="Proteomes" id="UP000507470">
    <property type="component" value="Unassembled WGS sequence"/>
</dbReference>
<feature type="transmembrane region" description="Helical" evidence="1">
    <location>
        <begin position="59"/>
        <end position="79"/>
    </location>
</feature>
<keyword evidence="3" id="KW-1185">Reference proteome</keyword>
<dbReference type="AlphaFoldDB" id="A0A6J8AKY2"/>
<proteinExistence type="predicted"/>
<dbReference type="Gene3D" id="3.10.100.10">
    <property type="entry name" value="Mannose-Binding Protein A, subunit A"/>
    <property type="match status" value="1"/>
</dbReference>
<keyword evidence="1" id="KW-1133">Transmembrane helix</keyword>
<keyword evidence="1" id="KW-0472">Membrane</keyword>
<evidence type="ECO:0000256" key="1">
    <source>
        <dbReference type="SAM" id="Phobius"/>
    </source>
</evidence>
<evidence type="ECO:0008006" key="4">
    <source>
        <dbReference type="Google" id="ProtNLM"/>
    </source>
</evidence>
<gene>
    <name evidence="2" type="ORF">MCOR_8658</name>
</gene>
<organism evidence="2 3">
    <name type="scientific">Mytilus coruscus</name>
    <name type="common">Sea mussel</name>
    <dbReference type="NCBI Taxonomy" id="42192"/>
    <lineage>
        <taxon>Eukaryota</taxon>
        <taxon>Metazoa</taxon>
        <taxon>Spiralia</taxon>
        <taxon>Lophotrochozoa</taxon>
        <taxon>Mollusca</taxon>
        <taxon>Bivalvia</taxon>
        <taxon>Autobranchia</taxon>
        <taxon>Pteriomorphia</taxon>
        <taxon>Mytilida</taxon>
        <taxon>Mytiloidea</taxon>
        <taxon>Mytilidae</taxon>
        <taxon>Mytilinae</taxon>
        <taxon>Mytilus</taxon>
    </lineage>
</organism>
<protein>
    <recommendedName>
        <fullName evidence="4">C-type lectin domain-containing protein</fullName>
    </recommendedName>
</protein>
<dbReference type="EMBL" id="CACVKT020001605">
    <property type="protein sequence ID" value="CAC5369475.1"/>
    <property type="molecule type" value="Genomic_DNA"/>
</dbReference>
<sequence length="192" mass="20370">MSDAPSDDKCHAFLDYVLSTYICSTSRNPPYFWAAAPVENSTLVSDAGTGIIGDTGTGFSALAGLLPLLLLASFLLAVAPAAMAAPATAPAPAPAPVPPPVPMAPVPTVAPQLPPTTTPCVPQGCPSEYRLLDNQMVSTNCYFYSGTSERNWQEALVNCLSTPGAYLWSPNTEDEAIAVRNEFTIRKLRVYY</sequence>